<comment type="similarity">
    <text evidence="7">Belongs to the class-I aminoacyl-tRNA synthetase family. GluQ subfamily.</text>
</comment>
<keyword evidence="11" id="KW-1185">Reference proteome</keyword>
<feature type="binding site" evidence="7">
    <location>
        <position position="46"/>
    </location>
    <ligand>
        <name>L-glutamate</name>
        <dbReference type="ChEBI" id="CHEBI:29985"/>
    </ligand>
</feature>
<dbReference type="SUPFAM" id="SSF52374">
    <property type="entry name" value="Nucleotidylyl transferase"/>
    <property type="match status" value="1"/>
</dbReference>
<evidence type="ECO:0000256" key="7">
    <source>
        <dbReference type="HAMAP-Rule" id="MF_01428"/>
    </source>
</evidence>
<evidence type="ECO:0000256" key="6">
    <source>
        <dbReference type="ARBA" id="ARBA00023146"/>
    </source>
</evidence>
<proteinExistence type="inferred from homology"/>
<sequence>MAAKPQYRGRFAPSPTGPLHMGSLLTALASYLHARSASGLWLLRIEDIDPPREVPGASDSILRSLEAHGLHWDESVLFQSTRLDAYAEALNTLKASGRLFPCSCTRATLGPGGSCLRRCKPGPDDPTALRIQLDESMGFEDQILGTQAPPGESGDLVLRRKDGLYAYALAVVVDDARQGVTHVVRGADLLPQTFAQLELLTLLHSPRPDYAHLPIVCDHRGTKLSKQAGAPAIDDKRALNNLRDALRLLRQPCADSPAATVDELLVQATADWDPRALARAAKEVLVYH</sequence>
<feature type="binding site" evidence="7">
    <location>
        <begin position="10"/>
        <end position="14"/>
    </location>
    <ligand>
        <name>L-glutamate</name>
        <dbReference type="ChEBI" id="CHEBI:29985"/>
    </ligand>
</feature>
<dbReference type="EMBL" id="AAOA02000004">
    <property type="protein sequence ID" value="EAQ97321.2"/>
    <property type="molecule type" value="Genomic_DNA"/>
</dbReference>
<protein>
    <recommendedName>
        <fullName evidence="7">Glutamyl-Q tRNA(Asp) synthetase</fullName>
        <shortName evidence="7">Glu-Q-RSs</shortName>
        <ecNumber evidence="7">6.1.1.-</ecNumber>
    </recommendedName>
</protein>
<evidence type="ECO:0000313" key="11">
    <source>
        <dbReference type="Proteomes" id="UP000019205"/>
    </source>
</evidence>
<keyword evidence="4" id="KW-0862">Zinc</keyword>
<dbReference type="GO" id="GO:0004818">
    <property type="term" value="F:glutamate-tRNA ligase activity"/>
    <property type="evidence" value="ECO:0007669"/>
    <property type="project" value="TreeGrafter"/>
</dbReference>
<gene>
    <name evidence="7" type="primary">gluQ</name>
    <name evidence="10" type="ORF">KT71_08074</name>
</gene>
<feature type="short sequence motif" description="'KMSKS' region" evidence="7">
    <location>
        <begin position="223"/>
        <end position="227"/>
    </location>
</feature>
<keyword evidence="8" id="KW-0648">Protein biosynthesis</keyword>
<feature type="binding site" evidence="7">
    <location>
        <position position="167"/>
    </location>
    <ligand>
        <name>L-glutamate</name>
        <dbReference type="ChEBI" id="CHEBI:29985"/>
    </ligand>
</feature>
<evidence type="ECO:0000256" key="4">
    <source>
        <dbReference type="ARBA" id="ARBA00022833"/>
    </source>
</evidence>
<dbReference type="PRINTS" id="PR00987">
    <property type="entry name" value="TRNASYNTHGLU"/>
</dbReference>
<comment type="caution">
    <text evidence="10">The sequence shown here is derived from an EMBL/GenBank/DDBJ whole genome shotgun (WGS) entry which is preliminary data.</text>
</comment>
<keyword evidence="3 7" id="KW-0547">Nucleotide-binding</keyword>
<dbReference type="InterPro" id="IPR020058">
    <property type="entry name" value="Glu/Gln-tRNA-synth_Ib_cat-dom"/>
</dbReference>
<reference evidence="10 11" key="1">
    <citation type="journal article" date="2007" name="Proc. Natl. Acad. Sci. U.S.A.">
        <title>Characterization of a marine gammaproteobacterium capable of aerobic anoxygenic photosynthesis.</title>
        <authorList>
            <person name="Fuchs B.M."/>
            <person name="Spring S."/>
            <person name="Teeling H."/>
            <person name="Quast C."/>
            <person name="Wulf J."/>
            <person name="Schattenhofer M."/>
            <person name="Yan S."/>
            <person name="Ferriera S."/>
            <person name="Johnson J."/>
            <person name="Glockner F.O."/>
            <person name="Amann R."/>
        </authorList>
    </citation>
    <scope>NUCLEOTIDE SEQUENCE [LARGE SCALE GENOMIC DNA]</scope>
    <source>
        <strain evidence="10">KT71</strain>
    </source>
</reference>
<evidence type="ECO:0000259" key="9">
    <source>
        <dbReference type="Pfam" id="PF00749"/>
    </source>
</evidence>
<dbReference type="InterPro" id="IPR014729">
    <property type="entry name" value="Rossmann-like_a/b/a_fold"/>
</dbReference>
<evidence type="ECO:0000256" key="8">
    <source>
        <dbReference type="RuleBase" id="RU363037"/>
    </source>
</evidence>
<feature type="short sequence motif" description="'HIGH' region" evidence="7">
    <location>
        <begin position="13"/>
        <end position="23"/>
    </location>
</feature>
<dbReference type="eggNOG" id="COG0008">
    <property type="taxonomic scope" value="Bacteria"/>
</dbReference>
<reference evidence="10 11" key="2">
    <citation type="journal article" date="2009" name="PLoS ONE">
        <title>The photosynthetic apparatus and its regulation in the aerobic gammaproteobacterium Congregibacter litoralis gen. nov., sp. nov.</title>
        <authorList>
            <person name="Spring S."/>
            <person name="Lunsdorf H."/>
            <person name="Fuchs B.M."/>
            <person name="Tindall B.J."/>
        </authorList>
    </citation>
    <scope>NUCLEOTIDE SEQUENCE [LARGE SCALE GENOMIC DNA]</scope>
    <source>
        <strain evidence="10">KT71</strain>
    </source>
</reference>
<dbReference type="PANTHER" id="PTHR43311:SF1">
    <property type="entry name" value="GLUTAMYL-Q TRNA(ASP) SYNTHETASE"/>
    <property type="match status" value="1"/>
</dbReference>
<dbReference type="OrthoDB" id="9807503at2"/>
<dbReference type="HOGENOM" id="CLU_015768_0_1_6"/>
<dbReference type="InterPro" id="IPR049940">
    <property type="entry name" value="GluQ/Sye"/>
</dbReference>
<dbReference type="STRING" id="314285.KT71_08074"/>
<dbReference type="InterPro" id="IPR000924">
    <property type="entry name" value="Glu/Gln-tRNA-synth"/>
</dbReference>
<dbReference type="GO" id="GO:0005829">
    <property type="term" value="C:cytosol"/>
    <property type="evidence" value="ECO:0007669"/>
    <property type="project" value="TreeGrafter"/>
</dbReference>
<feature type="binding site" evidence="7">
    <location>
        <position position="226"/>
    </location>
    <ligand>
        <name>ATP</name>
        <dbReference type="ChEBI" id="CHEBI:30616"/>
    </ligand>
</feature>
<keyword evidence="2" id="KW-0479">Metal-binding</keyword>
<dbReference type="Pfam" id="PF00749">
    <property type="entry name" value="tRNA-synt_1c"/>
    <property type="match status" value="2"/>
</dbReference>
<dbReference type="GO" id="GO:0005524">
    <property type="term" value="F:ATP binding"/>
    <property type="evidence" value="ECO:0007669"/>
    <property type="project" value="UniProtKB-KW"/>
</dbReference>
<evidence type="ECO:0000313" key="10">
    <source>
        <dbReference type="EMBL" id="EAQ97321.2"/>
    </source>
</evidence>
<dbReference type="AlphaFoldDB" id="A4AA04"/>
<dbReference type="PANTHER" id="PTHR43311">
    <property type="entry name" value="GLUTAMATE--TRNA LIGASE"/>
    <property type="match status" value="1"/>
</dbReference>
<feature type="domain" description="Glutamyl/glutaminyl-tRNA synthetase class Ib catalytic" evidence="9">
    <location>
        <begin position="124"/>
        <end position="237"/>
    </location>
</feature>
<comment type="function">
    <text evidence="7">Catalyzes the tRNA-independent activation of glutamate in presence of ATP and the subsequent transfer of glutamate onto a tRNA(Asp). Glutamate is transferred on the 2-amino-5-(4,5-dihydroxy-2-cyclopenten-1-yl) moiety of the queuosine in the wobble position of the QUC anticodon.</text>
</comment>
<evidence type="ECO:0000256" key="1">
    <source>
        <dbReference type="ARBA" id="ARBA00022598"/>
    </source>
</evidence>
<accession>A4AA04</accession>
<feature type="domain" description="Glutamyl/glutaminyl-tRNA synthetase class Ib catalytic" evidence="9">
    <location>
        <begin position="8"/>
        <end position="107"/>
    </location>
</feature>
<keyword evidence="1 7" id="KW-0436">Ligase</keyword>
<dbReference type="HAMAP" id="MF_01428">
    <property type="entry name" value="Glu_Q_tRNA_synth"/>
    <property type="match status" value="1"/>
</dbReference>
<evidence type="ECO:0000256" key="3">
    <source>
        <dbReference type="ARBA" id="ARBA00022741"/>
    </source>
</evidence>
<dbReference type="NCBIfam" id="NF004314">
    <property type="entry name" value="PRK05710.1-3"/>
    <property type="match status" value="1"/>
</dbReference>
<keyword evidence="5 7" id="KW-0067">ATP-binding</keyword>
<name>A4AA04_9GAMM</name>
<evidence type="ECO:0000256" key="5">
    <source>
        <dbReference type="ARBA" id="ARBA00022840"/>
    </source>
</evidence>
<dbReference type="Gene3D" id="3.40.50.620">
    <property type="entry name" value="HUPs"/>
    <property type="match status" value="1"/>
</dbReference>
<evidence type="ECO:0000256" key="2">
    <source>
        <dbReference type="ARBA" id="ARBA00022723"/>
    </source>
</evidence>
<feature type="binding site" evidence="7">
    <location>
        <position position="185"/>
    </location>
    <ligand>
        <name>L-glutamate</name>
        <dbReference type="ChEBI" id="CHEBI:29985"/>
    </ligand>
</feature>
<organism evidence="10 11">
    <name type="scientific">Congregibacter litoralis KT71</name>
    <dbReference type="NCBI Taxonomy" id="314285"/>
    <lineage>
        <taxon>Bacteria</taxon>
        <taxon>Pseudomonadati</taxon>
        <taxon>Pseudomonadota</taxon>
        <taxon>Gammaproteobacteria</taxon>
        <taxon>Cellvibrionales</taxon>
        <taxon>Halieaceae</taxon>
        <taxon>Congregibacter</taxon>
    </lineage>
</organism>
<dbReference type="GO" id="GO:0006400">
    <property type="term" value="P:tRNA modification"/>
    <property type="evidence" value="ECO:0007669"/>
    <property type="project" value="InterPro"/>
</dbReference>
<comment type="caution">
    <text evidence="7">Lacks conserved residue(s) required for the propagation of feature annotation.</text>
</comment>
<dbReference type="EC" id="6.1.1.-" evidence="7"/>
<dbReference type="GO" id="GO:0006424">
    <property type="term" value="P:glutamyl-tRNA aminoacylation"/>
    <property type="evidence" value="ECO:0007669"/>
    <property type="project" value="InterPro"/>
</dbReference>
<dbReference type="NCBIfam" id="TIGR03838">
    <property type="entry name" value="queuosine_YadB"/>
    <property type="match status" value="1"/>
</dbReference>
<dbReference type="InterPro" id="IPR022380">
    <property type="entry name" value="Glu-Q_tRNA(Asp)_Synthase"/>
</dbReference>
<dbReference type="GO" id="GO:0008270">
    <property type="term" value="F:zinc ion binding"/>
    <property type="evidence" value="ECO:0007669"/>
    <property type="project" value="InterPro"/>
</dbReference>
<dbReference type="Proteomes" id="UP000019205">
    <property type="component" value="Chromosome"/>
</dbReference>
<keyword evidence="6 7" id="KW-0030">Aminoacyl-tRNA synthetase</keyword>